<organism evidence="1 2">
    <name type="scientific">Mycobacterium phage Baloo</name>
    <dbReference type="NCBI Taxonomy" id="2099645"/>
    <lineage>
        <taxon>Viruses</taxon>
        <taxon>Duplodnaviria</taxon>
        <taxon>Heunggongvirae</taxon>
        <taxon>Uroviricota</taxon>
        <taxon>Caudoviricetes</taxon>
        <taxon>Bclasvirinae</taxon>
        <taxon>Pipefishvirus</taxon>
        <taxon>Pipefishvirus athena</taxon>
    </lineage>
</organism>
<protein>
    <submittedName>
        <fullName evidence="1">Uncharacterized protein</fullName>
    </submittedName>
</protein>
<evidence type="ECO:0000313" key="1">
    <source>
        <dbReference type="EMBL" id="AVJ49079.1"/>
    </source>
</evidence>
<proteinExistence type="predicted"/>
<dbReference type="EMBL" id="MG920059">
    <property type="protein sequence ID" value="AVJ49079.1"/>
    <property type="molecule type" value="Genomic_DNA"/>
</dbReference>
<accession>A0A2P1CCW6</accession>
<name>A0A2P1CCW6_9CAUD</name>
<sequence>MVGVVKSSAGGNLRGMIIWCPTCARTVCHPTLTELRCPECGTRDGVTKHG</sequence>
<reference evidence="1 2" key="1">
    <citation type="submission" date="2018-02" db="EMBL/GenBank/DDBJ databases">
        <authorList>
            <person name="Ng W.L."/>
            <person name="Stoner T.H."/>
            <person name="Russell D.A."/>
            <person name="Garlena R.A."/>
            <person name="Stoner T.H."/>
            <person name="Pope W.H."/>
            <person name="Jacobs-Sera D."/>
            <person name="Hatfull G.F."/>
        </authorList>
    </citation>
    <scope>NUCLEOTIDE SEQUENCE [LARGE SCALE GENOMIC DNA]</scope>
</reference>
<evidence type="ECO:0000313" key="2">
    <source>
        <dbReference type="Proteomes" id="UP000241655"/>
    </source>
</evidence>
<gene>
    <name evidence="1" type="primary">74</name>
    <name evidence="1" type="ORF">PBI_BALOO_74</name>
</gene>
<dbReference type="Proteomes" id="UP000241655">
    <property type="component" value="Segment"/>
</dbReference>